<keyword evidence="2" id="KW-1185">Reference proteome</keyword>
<proteinExistence type="predicted"/>
<dbReference type="Proteomes" id="UP000006882">
    <property type="component" value="Chromosome G5"/>
</dbReference>
<accession>A0A251P4J2</accession>
<evidence type="ECO:0000313" key="2">
    <source>
        <dbReference type="Proteomes" id="UP000006882"/>
    </source>
</evidence>
<protein>
    <submittedName>
        <fullName evidence="1">Uncharacterized protein</fullName>
    </submittedName>
</protein>
<gene>
    <name evidence="1" type="ORF">PRUPE_5G030300</name>
</gene>
<dbReference type="EMBL" id="CM007655">
    <property type="protein sequence ID" value="ONI05940.1"/>
    <property type="molecule type" value="Genomic_DNA"/>
</dbReference>
<evidence type="ECO:0000313" key="1">
    <source>
        <dbReference type="EMBL" id="ONI05940.1"/>
    </source>
</evidence>
<reference evidence="1 2" key="1">
    <citation type="journal article" date="2013" name="Nat. Genet.">
        <title>The high-quality draft genome of peach (Prunus persica) identifies unique patterns of genetic diversity, domestication and genome evolution.</title>
        <authorList>
            <consortium name="International Peach Genome Initiative"/>
            <person name="Verde I."/>
            <person name="Abbott A.G."/>
            <person name="Scalabrin S."/>
            <person name="Jung S."/>
            <person name="Shu S."/>
            <person name="Marroni F."/>
            <person name="Zhebentyayeva T."/>
            <person name="Dettori M.T."/>
            <person name="Grimwood J."/>
            <person name="Cattonaro F."/>
            <person name="Zuccolo A."/>
            <person name="Rossini L."/>
            <person name="Jenkins J."/>
            <person name="Vendramin E."/>
            <person name="Meisel L.A."/>
            <person name="Decroocq V."/>
            <person name="Sosinski B."/>
            <person name="Prochnik S."/>
            <person name="Mitros T."/>
            <person name="Policriti A."/>
            <person name="Cipriani G."/>
            <person name="Dondini L."/>
            <person name="Ficklin S."/>
            <person name="Goodstein D.M."/>
            <person name="Xuan P."/>
            <person name="Del Fabbro C."/>
            <person name="Aramini V."/>
            <person name="Copetti D."/>
            <person name="Gonzalez S."/>
            <person name="Horner D.S."/>
            <person name="Falchi R."/>
            <person name="Lucas S."/>
            <person name="Mica E."/>
            <person name="Maldonado J."/>
            <person name="Lazzari B."/>
            <person name="Bielenberg D."/>
            <person name="Pirona R."/>
            <person name="Miculan M."/>
            <person name="Barakat A."/>
            <person name="Testolin R."/>
            <person name="Stella A."/>
            <person name="Tartarini S."/>
            <person name="Tonutti P."/>
            <person name="Arus P."/>
            <person name="Orellana A."/>
            <person name="Wells C."/>
            <person name="Main D."/>
            <person name="Vizzotto G."/>
            <person name="Silva H."/>
            <person name="Salamini F."/>
            <person name="Schmutz J."/>
            <person name="Morgante M."/>
            <person name="Rokhsar D.S."/>
        </authorList>
    </citation>
    <scope>NUCLEOTIDE SEQUENCE [LARGE SCALE GENOMIC DNA]</scope>
    <source>
        <strain evidence="2">cv. Nemared</strain>
    </source>
</reference>
<organism evidence="1 2">
    <name type="scientific">Prunus persica</name>
    <name type="common">Peach</name>
    <name type="synonym">Amygdalus persica</name>
    <dbReference type="NCBI Taxonomy" id="3760"/>
    <lineage>
        <taxon>Eukaryota</taxon>
        <taxon>Viridiplantae</taxon>
        <taxon>Streptophyta</taxon>
        <taxon>Embryophyta</taxon>
        <taxon>Tracheophyta</taxon>
        <taxon>Spermatophyta</taxon>
        <taxon>Magnoliopsida</taxon>
        <taxon>eudicotyledons</taxon>
        <taxon>Gunneridae</taxon>
        <taxon>Pentapetalae</taxon>
        <taxon>rosids</taxon>
        <taxon>fabids</taxon>
        <taxon>Rosales</taxon>
        <taxon>Rosaceae</taxon>
        <taxon>Amygdaloideae</taxon>
        <taxon>Amygdaleae</taxon>
        <taxon>Prunus</taxon>
    </lineage>
</organism>
<name>A0A251P4J2_PRUPE</name>
<dbReference type="AlphaFoldDB" id="A0A251P4J2"/>
<dbReference type="Gramene" id="ONI05940">
    <property type="protein sequence ID" value="ONI05940"/>
    <property type="gene ID" value="PRUPE_5G030300"/>
</dbReference>
<sequence>MGERLKTRQCTRLNLATKTEREINLRFQESKEERFANYGINLELWSVYRGFSLLRSAFSSSILDFEISFPFSLFSGSPPPELRLTSLFIQFPPSRTEF</sequence>